<feature type="signal peptide" evidence="1">
    <location>
        <begin position="1"/>
        <end position="24"/>
    </location>
</feature>
<dbReference type="InterPro" id="IPR025293">
    <property type="entry name" value="YfiR/HmsC-like"/>
</dbReference>
<feature type="chain" id="PRO_5025575238" description="YfiR family protein" evidence="1">
    <location>
        <begin position="25"/>
        <end position="174"/>
    </location>
</feature>
<reference evidence="2 3" key="1">
    <citation type="journal article" date="2011" name="BMC Genomics">
        <title>Genome sequencing reveals diversification of virulence factor content and possible host adaptation in distinct subpopulations of Salmonella enterica.</title>
        <authorList>
            <person name="den Bakker H.C."/>
            <person name="Moreno Switt A.I."/>
            <person name="Govoni G."/>
            <person name="Cummings C.A."/>
            <person name="Ranieri M.L."/>
            <person name="Degoricija L."/>
            <person name="Hoelzer K."/>
            <person name="Rodriguez-Rivera L.D."/>
            <person name="Brown S."/>
            <person name="Bolchacova E."/>
            <person name="Furtado M.R."/>
            <person name="Wiedmann M."/>
        </authorList>
    </citation>
    <scope>NUCLEOTIDE SEQUENCE [LARGE SCALE GENOMIC DNA]</scope>
    <source>
        <strain evidence="2 3">A4-669</strain>
    </source>
</reference>
<proteinExistence type="predicted"/>
<protein>
    <recommendedName>
        <fullName evidence="4">YfiR family protein</fullName>
    </recommendedName>
</protein>
<evidence type="ECO:0000313" key="3">
    <source>
        <dbReference type="Proteomes" id="UP000004906"/>
    </source>
</evidence>
<accession>A0A6C8GJF4</accession>
<dbReference type="EMBL" id="AFCI01001321">
    <property type="protein sequence ID" value="EHC33432.1"/>
    <property type="molecule type" value="Genomic_DNA"/>
</dbReference>
<dbReference type="Proteomes" id="UP000004906">
    <property type="component" value="Unassembled WGS sequence"/>
</dbReference>
<name>A0A6C8GJF4_SALET</name>
<comment type="caution">
    <text evidence="2">The sequence shown here is derived from an EMBL/GenBank/DDBJ whole genome shotgun (WGS) entry which is preliminary data.</text>
</comment>
<gene>
    <name evidence="2" type="ORF">LTSEADE_3920</name>
</gene>
<keyword evidence="1" id="KW-0732">Signal</keyword>
<dbReference type="AlphaFoldDB" id="A0A6C8GJF4"/>
<evidence type="ECO:0000256" key="1">
    <source>
        <dbReference type="SAM" id="SignalP"/>
    </source>
</evidence>
<evidence type="ECO:0000313" key="2">
    <source>
        <dbReference type="EMBL" id="EHC33432.1"/>
    </source>
</evidence>
<dbReference type="Pfam" id="PF13689">
    <property type="entry name" value="DUF4154"/>
    <property type="match status" value="1"/>
</dbReference>
<sequence>MLMRFSHRFILLLSLLLASLPLYAQRVTEEEKSVRAIVSGIVSYTHWPALSGPPRLCIFSSARFVRVLSEEADWAFPYQPLVIRTTQEALSARCDGFYFGNESPAYQVELTRHYPVNALLLIAEQNTECIMGSAFCLIINNDEVKFSVNLDSLSHSGVRVNPEVLMLARNQKHE</sequence>
<evidence type="ECO:0008006" key="4">
    <source>
        <dbReference type="Google" id="ProtNLM"/>
    </source>
</evidence>
<organism evidence="2 3">
    <name type="scientific">Salmonella enterica subsp. enterica serovar Adelaide str. A4-669</name>
    <dbReference type="NCBI Taxonomy" id="913063"/>
    <lineage>
        <taxon>Bacteria</taxon>
        <taxon>Pseudomonadati</taxon>
        <taxon>Pseudomonadota</taxon>
        <taxon>Gammaproteobacteria</taxon>
        <taxon>Enterobacterales</taxon>
        <taxon>Enterobacteriaceae</taxon>
        <taxon>Salmonella</taxon>
    </lineage>
</organism>